<evidence type="ECO:0000256" key="1">
    <source>
        <dbReference type="SAM" id="Phobius"/>
    </source>
</evidence>
<name>A0A1R2AXW1_9CILI</name>
<feature type="transmembrane region" description="Helical" evidence="1">
    <location>
        <begin position="478"/>
        <end position="501"/>
    </location>
</feature>
<accession>A0A1R2AXW1</accession>
<dbReference type="GO" id="GO:0005227">
    <property type="term" value="F:calcium-activated cation channel activity"/>
    <property type="evidence" value="ECO:0007669"/>
    <property type="project" value="InterPro"/>
</dbReference>
<protein>
    <recommendedName>
        <fullName evidence="2">CSC1/OSCA1-like cytosolic domain-containing protein</fullName>
    </recommendedName>
</protein>
<organism evidence="3 4">
    <name type="scientific">Stentor coeruleus</name>
    <dbReference type="NCBI Taxonomy" id="5963"/>
    <lineage>
        <taxon>Eukaryota</taxon>
        <taxon>Sar</taxon>
        <taxon>Alveolata</taxon>
        <taxon>Ciliophora</taxon>
        <taxon>Postciliodesmatophora</taxon>
        <taxon>Heterotrichea</taxon>
        <taxon>Heterotrichida</taxon>
        <taxon>Stentoridae</taxon>
        <taxon>Stentor</taxon>
    </lineage>
</organism>
<dbReference type="GO" id="GO:0005886">
    <property type="term" value="C:plasma membrane"/>
    <property type="evidence" value="ECO:0007669"/>
    <property type="project" value="TreeGrafter"/>
</dbReference>
<sequence>MSEEDSSLKVPIIGFHQPDRNSKYVEYTTKTIPDAKFHFPKEFSEDPSEESVLSRFIKLSLPADIELAKLHGRCKRVYNLKYPKNKEPFKAEKCPCCGFETGEKFSIMDKPDIFSQLGGSYPLFFYTGRYLGCSLFFTFLLVGIACSATLTSSSSPYILVDKHDGKEIETSGFVNNSSFSQPCQTIEENQNVIFNITGNNIQENLYTDKRERNLGIIDSSDDIFSFSSKNNPSIPKWHPILHCVALILLMISFIGFYCFIFNKASEYDNELITCSDFSLFIVGLHKEYKKTELRDFIIKSLKDYGHEAEIVSITCGYKFQQFNEASQSVAKWLFNLNFVKAYKEANNGKLPTKRVFFFWKKNYKDEDQCYEKAEKYRNLLKIHSKELKNKNVSSCAFVTFRTTTQEKAAERLWRLSMIRRNIYIISPCKIAPNHFYFNGSDPKNKTFLLVRRAPEPKDIYWENLGKFTWKKIFSKGTAFFFSVVILGVCFSVIVICTAIQNKSSSSGFTIKNFLLGNFISFTLTIANKVAPIGFRYCSKFEKYLTWSFFGISMLVKLLIFFICANIILPAIVHKSMKFDEFATSIYSVIYSTTVVGPVIDYINVLGRIKKIRQQRLNVNEKTISMSQFEANEIFEGDEVELSESFASIIKSFGLCLFFAPVVPMGLIIGSFGMFLEVYIFKLSLIKDKAMPRFDSENLAIAALHVIPWCFILYAVGIILFYSSLYEDLYVLYVVMLIISICFTLICYTGIIHRTFNLLDKNDPKCDYFDYYKNFTTDYDRENPITEKQGRMKWENFENTPEGIQNFCQITEDVIEAKDAQENFLGFAGNRNYKNNLQNANDSAAYMTRRISVPKLVIN</sequence>
<dbReference type="Pfam" id="PF14703">
    <property type="entry name" value="PHM7_cyt"/>
    <property type="match status" value="1"/>
</dbReference>
<dbReference type="OrthoDB" id="197892at2759"/>
<keyword evidence="1" id="KW-1133">Transmembrane helix</keyword>
<gene>
    <name evidence="3" type="ORF">SteCoe_32946</name>
</gene>
<feature type="transmembrane region" description="Helical" evidence="1">
    <location>
        <begin position="654"/>
        <end position="680"/>
    </location>
</feature>
<feature type="transmembrane region" description="Helical" evidence="1">
    <location>
        <begin position="728"/>
        <end position="750"/>
    </location>
</feature>
<comment type="caution">
    <text evidence="3">The sequence shown here is derived from an EMBL/GenBank/DDBJ whole genome shotgun (WGS) entry which is preliminary data.</text>
</comment>
<keyword evidence="1" id="KW-0472">Membrane</keyword>
<dbReference type="InterPro" id="IPR045122">
    <property type="entry name" value="Csc1-like"/>
</dbReference>
<dbReference type="Proteomes" id="UP000187209">
    <property type="component" value="Unassembled WGS sequence"/>
</dbReference>
<feature type="domain" description="CSC1/OSCA1-like cytosolic" evidence="2">
    <location>
        <begin position="276"/>
        <end position="463"/>
    </location>
</feature>
<evidence type="ECO:0000259" key="2">
    <source>
        <dbReference type="Pfam" id="PF14703"/>
    </source>
</evidence>
<feature type="transmembrane region" description="Helical" evidence="1">
    <location>
        <begin position="546"/>
        <end position="572"/>
    </location>
</feature>
<feature type="transmembrane region" description="Helical" evidence="1">
    <location>
        <begin position="513"/>
        <end position="534"/>
    </location>
</feature>
<keyword evidence="4" id="KW-1185">Reference proteome</keyword>
<dbReference type="InterPro" id="IPR027815">
    <property type="entry name" value="CSC1/OSCA1-like_cyt"/>
</dbReference>
<evidence type="ECO:0000313" key="3">
    <source>
        <dbReference type="EMBL" id="OMJ69359.1"/>
    </source>
</evidence>
<dbReference type="AlphaFoldDB" id="A0A1R2AXW1"/>
<dbReference type="EMBL" id="MPUH01001208">
    <property type="protein sequence ID" value="OMJ69359.1"/>
    <property type="molecule type" value="Genomic_DNA"/>
</dbReference>
<keyword evidence="1" id="KW-0812">Transmembrane</keyword>
<feature type="transmembrane region" description="Helical" evidence="1">
    <location>
        <begin position="239"/>
        <end position="260"/>
    </location>
</feature>
<reference evidence="3 4" key="1">
    <citation type="submission" date="2016-11" db="EMBL/GenBank/DDBJ databases">
        <title>The macronuclear genome of Stentor coeruleus: a giant cell with tiny introns.</title>
        <authorList>
            <person name="Slabodnick M."/>
            <person name="Ruby J.G."/>
            <person name="Reiff S.B."/>
            <person name="Swart E.C."/>
            <person name="Gosai S."/>
            <person name="Prabakaran S."/>
            <person name="Witkowska E."/>
            <person name="Larue G.E."/>
            <person name="Fisher S."/>
            <person name="Freeman R.M."/>
            <person name="Gunawardena J."/>
            <person name="Chu W."/>
            <person name="Stover N.A."/>
            <person name="Gregory B.D."/>
            <person name="Nowacki M."/>
            <person name="Derisi J."/>
            <person name="Roy S.W."/>
            <person name="Marshall W.F."/>
            <person name="Sood P."/>
        </authorList>
    </citation>
    <scope>NUCLEOTIDE SEQUENCE [LARGE SCALE GENOMIC DNA]</scope>
    <source>
        <strain evidence="3">WM001</strain>
    </source>
</reference>
<proteinExistence type="predicted"/>
<dbReference type="PANTHER" id="PTHR13018:SF83">
    <property type="entry name" value="RRM DOMAIN-CONTAINING PROTEIN"/>
    <property type="match status" value="1"/>
</dbReference>
<feature type="transmembrane region" description="Helical" evidence="1">
    <location>
        <begin position="700"/>
        <end position="721"/>
    </location>
</feature>
<feature type="transmembrane region" description="Helical" evidence="1">
    <location>
        <begin position="130"/>
        <end position="150"/>
    </location>
</feature>
<feature type="transmembrane region" description="Helical" evidence="1">
    <location>
        <begin position="584"/>
        <end position="605"/>
    </location>
</feature>
<dbReference type="PANTHER" id="PTHR13018">
    <property type="entry name" value="PROBABLE MEMBRANE PROTEIN DUF221-RELATED"/>
    <property type="match status" value="1"/>
</dbReference>
<evidence type="ECO:0000313" key="4">
    <source>
        <dbReference type="Proteomes" id="UP000187209"/>
    </source>
</evidence>